<feature type="domain" description="C-type lectin" evidence="3">
    <location>
        <begin position="232"/>
        <end position="349"/>
    </location>
</feature>
<dbReference type="WBParaSite" id="MBELARI_LOCUS10997">
    <property type="protein sequence ID" value="MBELARI_LOCUS10997"/>
    <property type="gene ID" value="MBELARI_LOCUS10997"/>
</dbReference>
<evidence type="ECO:0000256" key="1">
    <source>
        <dbReference type="ARBA" id="ARBA00023157"/>
    </source>
</evidence>
<dbReference type="PROSITE" id="PS50041">
    <property type="entry name" value="C_TYPE_LECTIN_2"/>
    <property type="match status" value="1"/>
</dbReference>
<evidence type="ECO:0000313" key="5">
    <source>
        <dbReference type="Proteomes" id="UP000887575"/>
    </source>
</evidence>
<evidence type="ECO:0000313" key="6">
    <source>
        <dbReference type="WBParaSite" id="MBELARI_LOCUS10997"/>
    </source>
</evidence>
<dbReference type="SUPFAM" id="SSF56436">
    <property type="entry name" value="C-type lectin-like"/>
    <property type="match status" value="1"/>
</dbReference>
<protein>
    <submittedName>
        <fullName evidence="6">C-type lectin</fullName>
    </submittedName>
</protein>
<dbReference type="Gene3D" id="3.10.100.10">
    <property type="entry name" value="Mannose-Binding Protein A, subunit A"/>
    <property type="match status" value="1"/>
</dbReference>
<dbReference type="Pfam" id="PF00092">
    <property type="entry name" value="VWA"/>
    <property type="match status" value="1"/>
</dbReference>
<dbReference type="InterPro" id="IPR036465">
    <property type="entry name" value="vWFA_dom_sf"/>
</dbReference>
<evidence type="ECO:0000259" key="4">
    <source>
        <dbReference type="PROSITE" id="PS50234"/>
    </source>
</evidence>
<keyword evidence="5" id="KW-1185">Reference proteome</keyword>
<dbReference type="PANTHER" id="PTHR31024:SF3">
    <property type="entry name" value="C-TYPE LECTIN-RELATED"/>
    <property type="match status" value="1"/>
</dbReference>
<organism evidence="5 6">
    <name type="scientific">Mesorhabditis belari</name>
    <dbReference type="NCBI Taxonomy" id="2138241"/>
    <lineage>
        <taxon>Eukaryota</taxon>
        <taxon>Metazoa</taxon>
        <taxon>Ecdysozoa</taxon>
        <taxon>Nematoda</taxon>
        <taxon>Chromadorea</taxon>
        <taxon>Rhabditida</taxon>
        <taxon>Rhabditina</taxon>
        <taxon>Rhabditomorpha</taxon>
        <taxon>Rhabditoidea</taxon>
        <taxon>Rhabditidae</taxon>
        <taxon>Mesorhabditinae</taxon>
        <taxon>Mesorhabditis</taxon>
    </lineage>
</organism>
<evidence type="ECO:0000259" key="3">
    <source>
        <dbReference type="PROSITE" id="PS50041"/>
    </source>
</evidence>
<dbReference type="CDD" id="cd01450">
    <property type="entry name" value="vWFA_subfamily_ECM"/>
    <property type="match status" value="1"/>
</dbReference>
<feature type="signal peptide" evidence="2">
    <location>
        <begin position="1"/>
        <end position="23"/>
    </location>
</feature>
<dbReference type="InterPro" id="IPR016187">
    <property type="entry name" value="CTDL_fold"/>
</dbReference>
<dbReference type="InterPro" id="IPR016186">
    <property type="entry name" value="C-type_lectin-like/link_sf"/>
</dbReference>
<dbReference type="PROSITE" id="PS50234">
    <property type="entry name" value="VWFA"/>
    <property type="match status" value="1"/>
</dbReference>
<dbReference type="SMART" id="SM00327">
    <property type="entry name" value="VWA"/>
    <property type="match status" value="1"/>
</dbReference>
<name>A0AAF3EAQ6_9BILA</name>
<dbReference type="Gene3D" id="3.40.50.410">
    <property type="entry name" value="von Willebrand factor, type A domain"/>
    <property type="match status" value="1"/>
</dbReference>
<dbReference type="InterPro" id="IPR001304">
    <property type="entry name" value="C-type_lectin-like"/>
</dbReference>
<keyword evidence="2" id="KW-0732">Signal</keyword>
<accession>A0AAF3EAQ6</accession>
<dbReference type="PROSITE" id="PS00615">
    <property type="entry name" value="C_TYPE_LECTIN_1"/>
    <property type="match status" value="1"/>
</dbReference>
<feature type="chain" id="PRO_5042103076" evidence="2">
    <location>
        <begin position="24"/>
        <end position="375"/>
    </location>
</feature>
<dbReference type="PANTHER" id="PTHR31024">
    <property type="entry name" value="C-TYPE LECTIN"/>
    <property type="match status" value="1"/>
</dbReference>
<proteinExistence type="predicted"/>
<dbReference type="InterPro" id="IPR002035">
    <property type="entry name" value="VWF_A"/>
</dbReference>
<feature type="domain" description="VWFA" evidence="4">
    <location>
        <begin position="38"/>
        <end position="210"/>
    </location>
</feature>
<keyword evidence="1" id="KW-1015">Disulfide bond</keyword>
<dbReference type="SUPFAM" id="SSF53300">
    <property type="entry name" value="vWA-like"/>
    <property type="match status" value="1"/>
</dbReference>
<dbReference type="AlphaFoldDB" id="A0AAF3EAQ6"/>
<dbReference type="CDD" id="cd00037">
    <property type="entry name" value="CLECT"/>
    <property type="match status" value="1"/>
</dbReference>
<dbReference type="InterPro" id="IPR018378">
    <property type="entry name" value="C-type_lectin_CS"/>
</dbReference>
<sequence length="375" mass="40818">MLSSKLFSLFMIIWLSGVRDVDAVSDQCPCLVDSLWLDVIFVVESTEAVSKVGLQQVELFIETTLMQTTISPSQLRVGVITYADEPQIVADLTTYGSTAELMAKLDIPFLGGVVNDAESALRKATELFQKDHRANVRKVAVLFAASLDTIASMPIEIGNDFREDGGVLIAIEFVSARGAHVPAIRELASEGYVLSTALEQLHSSDLLEALCDANCYCAAGHYPLSNGTRKTPDGGCFLPSDVAAERDQAASACASAHEGAFLPVVNDDQTNDLLFAVNKWSDVQLWLGGKLINGQLQWDNGVKPKSTAFNPIIHKSTATEACLYSKQKSDKKIEWFSGDCSTPQKFVCQSAPLSSKNRLTMQSHAKYRKLTPKTM</sequence>
<dbReference type="SMART" id="SM00034">
    <property type="entry name" value="CLECT"/>
    <property type="match status" value="1"/>
</dbReference>
<evidence type="ECO:0000256" key="2">
    <source>
        <dbReference type="SAM" id="SignalP"/>
    </source>
</evidence>
<dbReference type="Pfam" id="PF00059">
    <property type="entry name" value="Lectin_C"/>
    <property type="match status" value="1"/>
</dbReference>
<dbReference type="Proteomes" id="UP000887575">
    <property type="component" value="Unassembled WGS sequence"/>
</dbReference>
<reference evidence="6" key="1">
    <citation type="submission" date="2024-02" db="UniProtKB">
        <authorList>
            <consortium name="WormBaseParasite"/>
        </authorList>
    </citation>
    <scope>IDENTIFICATION</scope>
</reference>